<dbReference type="Proteomes" id="UP001164100">
    <property type="component" value="Chromosome"/>
</dbReference>
<reference evidence="3" key="1">
    <citation type="journal article" date="2022" name="Front. Microbiol.">
        <title>Species classification and novel plasmid identifications in Arcobacter cryaerophilus and Arcobacter cryaerophilus-like organisms.</title>
        <authorList>
            <person name="Zhou G."/>
            <person name="Wang M."/>
            <person name="Wang H."/>
            <person name="Chen X."/>
            <person name="Gu Y."/>
            <person name="Shao Z."/>
            <person name="Zhang J."/>
            <person name="Zhang M."/>
        </authorList>
    </citation>
    <scope>NUCLEOTIDE SEQUENCE</scope>
    <source>
        <strain evidence="3">ICDCAC48</strain>
    </source>
</reference>
<dbReference type="GO" id="GO:0003697">
    <property type="term" value="F:single-stranded DNA binding"/>
    <property type="evidence" value="ECO:0007669"/>
    <property type="project" value="InterPro"/>
</dbReference>
<feature type="domain" description="N-terminal" evidence="1">
    <location>
        <begin position="6"/>
        <end position="118"/>
    </location>
</feature>
<protein>
    <submittedName>
        <fullName evidence="3">Zincin-like metallopeptidase domain-containing protein</fullName>
    </submittedName>
</protein>
<dbReference type="RefSeq" id="WP_263514151.1">
    <property type="nucleotide sequence ID" value="NZ_CP099556.1"/>
</dbReference>
<dbReference type="Pfam" id="PF18818">
    <property type="entry name" value="MPTase-PolyVal"/>
    <property type="match status" value="1"/>
</dbReference>
<evidence type="ECO:0000259" key="2">
    <source>
        <dbReference type="Pfam" id="PF18818"/>
    </source>
</evidence>
<evidence type="ECO:0000313" key="4">
    <source>
        <dbReference type="Proteomes" id="UP001164100"/>
    </source>
</evidence>
<accession>A0AA46NFQ1</accession>
<dbReference type="PIRSF" id="PIRSF037112">
    <property type="entry name" value="Antirestriction_ArdC"/>
    <property type="match status" value="1"/>
</dbReference>
<evidence type="ECO:0000259" key="1">
    <source>
        <dbReference type="Pfam" id="PF08401"/>
    </source>
</evidence>
<dbReference type="InterPro" id="IPR013610">
    <property type="entry name" value="ArdC_N"/>
</dbReference>
<dbReference type="Pfam" id="PF08401">
    <property type="entry name" value="ArdcN"/>
    <property type="match status" value="1"/>
</dbReference>
<dbReference type="EMBL" id="CP099556">
    <property type="protein sequence ID" value="UYF42537.1"/>
    <property type="molecule type" value="Genomic_DNA"/>
</dbReference>
<feature type="domain" description="Polyvalent protein metallopeptidase" evidence="2">
    <location>
        <begin position="187"/>
        <end position="300"/>
    </location>
</feature>
<proteinExistence type="predicted"/>
<dbReference type="InterPro" id="IPR017113">
    <property type="entry name" value="Antirestriction_ArdC"/>
</dbReference>
<gene>
    <name evidence="3" type="ORF">NGX11_06395</name>
</gene>
<organism evidence="3 4">
    <name type="scientific">Aliarcobacter cryaerophilus</name>
    <dbReference type="NCBI Taxonomy" id="28198"/>
    <lineage>
        <taxon>Bacteria</taxon>
        <taxon>Pseudomonadati</taxon>
        <taxon>Campylobacterota</taxon>
        <taxon>Epsilonproteobacteria</taxon>
        <taxon>Campylobacterales</taxon>
        <taxon>Arcobacteraceae</taxon>
        <taxon>Aliarcobacter</taxon>
    </lineage>
</organism>
<evidence type="ECO:0000313" key="3">
    <source>
        <dbReference type="EMBL" id="UYF42537.1"/>
    </source>
</evidence>
<sequence length="348" mass="40966">MKYEEHIEKIANIFYEAIEKGTAPWVKPWKAEDFKSQSHNPVTKTIYKGMNSFMLDMIRIDNNYKENAWLTFKQIKDLGGTVVKGSKASDVIFFEKRPRTDEDIERKEKKLLQDNTIPSDLKKILIDENREKKVDMIFKSSNVFNIEQTINIDKDKIKALYKDNDFEKKDFISIQDCQKVLDNVKDLEIKHFRQSKAYYSPVKDEIVLPEKEQFSSPESYYSVAFHELGHSTGHEKRLNRDLSGNPETKSYAKEELRAEIYSFLQAKELGMDYNLENHQSYVKSWAENLKDKKTEIYEAVKDSFKMVTFVKENYIDKALEKDKTIEKNVEAPKKSFKPKDKKSVEVER</sequence>
<name>A0AA46NFQ1_9BACT</name>
<dbReference type="InterPro" id="IPR041459">
    <property type="entry name" value="MPTase-PolyVal"/>
</dbReference>
<dbReference type="AlphaFoldDB" id="A0AA46NFQ1"/>